<evidence type="ECO:0000313" key="5">
    <source>
        <dbReference type="EMBL" id="CAH1394510.1"/>
    </source>
</evidence>
<comment type="similarity">
    <text evidence="1">Belongs to the G-protein coupled receptor 2 family. LN-TM7 subfamily.</text>
</comment>
<dbReference type="InterPro" id="IPR043159">
    <property type="entry name" value="Lectin_gal-bd_sf"/>
</dbReference>
<proteinExistence type="inferred from homology"/>
<dbReference type="PANTHER" id="PTHR46780">
    <property type="entry name" value="PROTEIN EVA-1"/>
    <property type="match status" value="1"/>
</dbReference>
<dbReference type="EMBL" id="OV725079">
    <property type="protein sequence ID" value="CAH1394510.1"/>
    <property type="molecule type" value="Genomic_DNA"/>
</dbReference>
<feature type="signal peptide" evidence="3">
    <location>
        <begin position="1"/>
        <end position="18"/>
    </location>
</feature>
<evidence type="ECO:0000256" key="3">
    <source>
        <dbReference type="SAM" id="SignalP"/>
    </source>
</evidence>
<dbReference type="CDD" id="cd22827">
    <property type="entry name" value="Gal_Rha_Lectin_SUL-I-like"/>
    <property type="match status" value="1"/>
</dbReference>
<evidence type="ECO:0000256" key="2">
    <source>
        <dbReference type="ARBA" id="ARBA00022734"/>
    </source>
</evidence>
<protein>
    <recommendedName>
        <fullName evidence="4">SUEL-type lectin domain-containing protein</fullName>
    </recommendedName>
</protein>
<dbReference type="Proteomes" id="UP001152798">
    <property type="component" value="Chromosome 3"/>
</dbReference>
<dbReference type="PROSITE" id="PS50228">
    <property type="entry name" value="SUEL_LECTIN"/>
    <property type="match status" value="1"/>
</dbReference>
<dbReference type="Gene3D" id="2.60.120.740">
    <property type="match status" value="1"/>
</dbReference>
<keyword evidence="2" id="KW-0430">Lectin</keyword>
<dbReference type="OrthoDB" id="6625254at2759"/>
<keyword evidence="6" id="KW-1185">Reference proteome</keyword>
<reference evidence="5" key="1">
    <citation type="submission" date="2022-01" db="EMBL/GenBank/DDBJ databases">
        <authorList>
            <person name="King R."/>
        </authorList>
    </citation>
    <scope>NUCLEOTIDE SEQUENCE</scope>
</reference>
<dbReference type="GO" id="GO:0030246">
    <property type="term" value="F:carbohydrate binding"/>
    <property type="evidence" value="ECO:0007669"/>
    <property type="project" value="UniProtKB-KW"/>
</dbReference>
<keyword evidence="3" id="KW-0732">Signal</keyword>
<feature type="chain" id="PRO_5040122481" description="SUEL-type lectin domain-containing protein" evidence="3">
    <location>
        <begin position="19"/>
        <end position="130"/>
    </location>
</feature>
<dbReference type="InterPro" id="IPR000922">
    <property type="entry name" value="Lectin_gal-bd_dom"/>
</dbReference>
<accession>A0A9P0EDJ1</accession>
<evidence type="ECO:0000313" key="6">
    <source>
        <dbReference type="Proteomes" id="UP001152798"/>
    </source>
</evidence>
<dbReference type="FunFam" id="2.60.120.740:FF:000001">
    <property type="entry name" value="Adhesion G protein-coupled receptor L2"/>
    <property type="match status" value="1"/>
</dbReference>
<organism evidence="5 6">
    <name type="scientific">Nezara viridula</name>
    <name type="common">Southern green stink bug</name>
    <name type="synonym">Cimex viridulus</name>
    <dbReference type="NCBI Taxonomy" id="85310"/>
    <lineage>
        <taxon>Eukaryota</taxon>
        <taxon>Metazoa</taxon>
        <taxon>Ecdysozoa</taxon>
        <taxon>Arthropoda</taxon>
        <taxon>Hexapoda</taxon>
        <taxon>Insecta</taxon>
        <taxon>Pterygota</taxon>
        <taxon>Neoptera</taxon>
        <taxon>Paraneoptera</taxon>
        <taxon>Hemiptera</taxon>
        <taxon>Heteroptera</taxon>
        <taxon>Panheteroptera</taxon>
        <taxon>Pentatomomorpha</taxon>
        <taxon>Pentatomoidea</taxon>
        <taxon>Pentatomidae</taxon>
        <taxon>Pentatominae</taxon>
        <taxon>Nezara</taxon>
    </lineage>
</organism>
<evidence type="ECO:0000259" key="4">
    <source>
        <dbReference type="PROSITE" id="PS50228"/>
    </source>
</evidence>
<gene>
    <name evidence="5" type="ORF">NEZAVI_LOCUS4999</name>
</gene>
<sequence length="130" mass="14816">MKLVLVLFAAILVQENLAENSSEEVCPPKEYIVIREVTVCEIDRKKLECPAGSTIKIHEAFYGRRNTYTCRHQVMKKNVDVVCSSPKAIEVVQKRCSGRNSCDLTAHNSWFTDPCYSTYKYLQVAFSCTK</sequence>
<dbReference type="AlphaFoldDB" id="A0A9P0EDJ1"/>
<name>A0A9P0EDJ1_NEZVI</name>
<dbReference type="Pfam" id="PF02140">
    <property type="entry name" value="SUEL_Lectin"/>
    <property type="match status" value="1"/>
</dbReference>
<evidence type="ECO:0000256" key="1">
    <source>
        <dbReference type="ARBA" id="ARBA00010933"/>
    </source>
</evidence>
<feature type="domain" description="SUEL-type lectin" evidence="4">
    <location>
        <begin position="39"/>
        <end position="129"/>
    </location>
</feature>